<dbReference type="SUPFAM" id="SSF49879">
    <property type="entry name" value="SMAD/FHA domain"/>
    <property type="match status" value="1"/>
</dbReference>
<feature type="compositionally biased region" description="Polar residues" evidence="1">
    <location>
        <begin position="790"/>
        <end position="800"/>
    </location>
</feature>
<feature type="compositionally biased region" description="Basic and acidic residues" evidence="1">
    <location>
        <begin position="753"/>
        <end position="766"/>
    </location>
</feature>
<proteinExistence type="predicted"/>
<feature type="compositionally biased region" description="Polar residues" evidence="1">
    <location>
        <begin position="773"/>
        <end position="782"/>
    </location>
</feature>
<reference evidence="4 5" key="1">
    <citation type="submission" date="2025-04" db="UniProtKB">
        <authorList>
            <consortium name="RefSeq"/>
        </authorList>
    </citation>
    <scope>IDENTIFICATION</scope>
    <source>
        <tissue evidence="4 5">Gonads</tissue>
    </source>
</reference>
<feature type="region of interest" description="Disordered" evidence="1">
    <location>
        <begin position="361"/>
        <end position="457"/>
    </location>
</feature>
<sequence length="2788" mass="308077">MANNGYIVFCTKKGKTSEPFQLAIGEQRFGSAASNEIRLKKPHPLLLGEHAVLSVNENGIAILTNKSEGSTVTINNKPVIKPTILKHKDQFDILGTVFQYFNEKTLHHDFKDELRHLPTRKRSIHPLLKISYKTSPKKSPNTKPVHMTPSKSNISPRCKTESKVSKNIRLFPSGRRGISLGKHTNKSNSTSKVSSRNILLSQSLNISNDEDLRPSTSNIKSGRRSLNVSKNNLNSPRSVSTGKINVLKNPTPKDKRNSRNSLLRRTLNKAHERSRYSFASEAPTEGSPLNIPSSLESTPKNVSPNSFIGDQTTTNEEISKKLSRSLRNSRSNIEGSLVVNVDEESVFNDISSSIISNNETYKEVKDHSPNMSNISGRKSFRQSTNSPSVKTTPLNKSLSNELDASVRKSRYSVNESPKPDRSSLRRESRQSLNKSYLSEADSSLTRDKSINTSRRSSKIMQNIKAVTDEHSDYNLDADDFQSPVNRATSTRNSRIKIIEDDKAVTDEESVSGDIETTPNNVSPHSRSSLRRKSHQESPANVSRRSSMKIVDDKAVTEGESVSEDLEATLNNVSSHNRSSLRRKTHQESPVDVSRRSSMKIVDDKAVTDEESVSEDLEATLNNVSSHNRSSLRRKTHQESPADVSRRSSMKIVDAKAVTDEESVSEDLKATPNNVSSHNRSSLRRKTHQESPVDVSRRSSMKIVDDKAVTDEESVSEDLEATPNNVSSHNRSSLRRKSHQESPVNGSRRGSIKIIEDDKTVTDKESESEGIEATPNNVSSHNRSSLRRKSLQVSSVNGSRRSSIKIIKGDKAVTDESETEDAETNNVSSHNRSSLRRSQVSSVNISRRSSMKIIEDNKAVTDQESIIEDIETIPNNVSSHNRSSLRRSQQSLNVSNVSEVDTSFLKDDVLKADNSIRRSIRKSTKTNDNDSLVLTDEKPNYILGDNEELESTAKNASGVRNSRSSLSRKSAQVLNISDSNIRDLSSTEDNSPSGSRRKSSKTTENDTDEDSGYNFVLSDDTETTADKSALTRNSRSSLGSRKSQTNLNASNVSEVDPLLIENDAFSANNSVRRSIRKSSIINDDIRVNGENSESVLEASYTSEGNNSSAVRNGRSSVSRKSQLISNISKADLSLKQDNSSSGSRRNSTKVIENNQFLTVEQSGIETIDTTNIHENVIRNSRGFLRRTSEQILNVSSGPEADTSFTKDSDSKTGSLNRVSTRTSFKLTESDAETINNVSSVRNSRSSFRNQSRQSLDESTVSKVDSSFTKDVSTGRLRRSSKIAENIKTPSVNEKDSVIIINDSTRNIIDIADEDTVDLNYSNAKNSAKDEPLMRHSIFDETTQDVLSPVKRISGMPTIGSASTTKNSPFSHLSNISGNISARSRISSGCNNSSLNSQDLNQSTTSVISVSSQSFSSFKRTRSTSAKDGTVNELVGTPELKSRNSRQSTTSVITVSSQSLKRSASVKDGTVSEDVGTPELKSRSSRLSSTGQNTTPMKNNSLSSSSQLDSFCTSTPFIKQNISKIQPSKDAHSAIVSHKKSTDLKTNIDAVPQRKSLRRTRSLSHNCISCGHIDGSHASRTLSRSVSTIEIDTTKKEVTPLLHRKSHTTPLSVTPKKIFDDGVTPKSAIKPNRLSTKVTTPLYKPLTEDITPVTPEKFAATVDESFKTPVNTPGLFDSIKESVIKSRKRKRESNGSFIKERKIAKTDPSLSEETEIIKHPKVQRKKQNSPKNDLTNLPNLRSLVSPKTQKTPKNDLTDVAGVKKLFERNTPKNDLTKVSAVKKIFQKNSPLNDLRNIPSLKELVTVEANSPKNDLSDVRGLKNMFRKSIANDLRNVPNLKRFMSPKAQKSPKNDLHNVSAVASLFNVSGVEQLHPDSDIENSEDLFSSLTGQKPIKQYGRGKSMTPVKNEANNLTKRRTMGDIPISSPRVQEWVNEQSALTENSAKNTLVIQGETGSPYRSRSGRIITPKKPFSEIVNQKESSRVTPVQTTNLESSSTKKNHAVKTEIQLKVPKKVAFKDDDQSLEAAKENSTPVDTISHAKRQKLAAVEDNSPVRKSGRTRMKKLDAEPTEQISEAISQENSEESAKSKENETTSPVPIKRSRRAKNNTEDNVETNTSKAEIIDKKNKKAEENTGDLEVNSGKTTKRKEKVEDKEDVNTDDNIETHVEKTGKTTRRKKKVEEVKEDSEVPTNPVVQEVKKSSRKKATNTPEISENLPSLHETKQSTRAGRRKVVEDASEPESLATPEITENVKPKRGRGKAVKDIAAAEDASTSEVIEGSKSRRRAVRNASATTENTATPEVTDVKPQRGRVVRFALATEKIATPEVVESVKSRRRKAVEEEPTENAAIPEVTEEVKPKRGRAVKNAAKGEDVGTPQVVETAKSRRRKAVEEEPTENAATPEVTEEVKPKRGRAVKNAAKGENVGTPEVVETGKSRRRKAVEEEPTENVATPEVTEEVKPKRGRAVKNAAKGEDVGTPEVVEAAKSRRRKAVEEEPTENVATPEVKEDVKPKRGRAVKNAAKTEDVEDPTENVATSATNEAVKPRRGRTVKDAPIPNSVDTPEVTKPKRGRAIADKEETESPSVSEKVQATKRGRKQASVDEDKTEVATKEVQKKTGRKKAAQTVEVVDENTENTPEKRLGRSRKAKDAENTLTPQKAAKRPKKQVKADENKDTVDQKDSETHISPKKTRGKRVATKNTKQELENVSENSENASEKRVGKSKNSSTTEPATKRKLKNQKEILGNTDDDHYYSDDEVVFKRPRKNAKKEQQNTATVEASDTGKRSLRKRK</sequence>
<feature type="compositionally biased region" description="Polar residues" evidence="1">
    <location>
        <begin position="568"/>
        <end position="577"/>
    </location>
</feature>
<feature type="compositionally biased region" description="Polar residues" evidence="1">
    <location>
        <begin position="290"/>
        <end position="316"/>
    </location>
</feature>
<dbReference type="KEGG" id="soy:115883679"/>
<feature type="compositionally biased region" description="Polar residues" evidence="1">
    <location>
        <begin position="369"/>
        <end position="402"/>
    </location>
</feature>
<accession>A0A6J2Y4J7</accession>
<feature type="compositionally biased region" description="Low complexity" evidence="1">
    <location>
        <begin position="186"/>
        <end position="195"/>
    </location>
</feature>
<feature type="region of interest" description="Disordered" evidence="1">
    <location>
        <begin position="2334"/>
        <end position="2788"/>
    </location>
</feature>
<feature type="compositionally biased region" description="Basic residues" evidence="1">
    <location>
        <begin position="2684"/>
        <end position="2694"/>
    </location>
</feature>
<feature type="region of interest" description="Disordered" evidence="1">
    <location>
        <begin position="1683"/>
        <end position="1752"/>
    </location>
</feature>
<evidence type="ECO:0000313" key="4">
    <source>
        <dbReference type="RefSeq" id="XP_030757924.1"/>
    </source>
</evidence>
<feature type="compositionally biased region" description="Polar residues" evidence="1">
    <location>
        <begin position="721"/>
        <end position="730"/>
    </location>
</feature>
<feature type="compositionally biased region" description="Polar residues" evidence="1">
    <location>
        <begin position="2289"/>
        <end position="2299"/>
    </location>
</feature>
<feature type="region of interest" description="Disordered" evidence="1">
    <location>
        <begin position="208"/>
        <end position="316"/>
    </location>
</feature>
<evidence type="ECO:0000313" key="5">
    <source>
        <dbReference type="RefSeq" id="XP_030757925.1"/>
    </source>
</evidence>
<feature type="compositionally biased region" description="Polar residues" evidence="1">
    <location>
        <begin position="670"/>
        <end position="679"/>
    </location>
</feature>
<feature type="region of interest" description="Disordered" evidence="1">
    <location>
        <begin position="1098"/>
        <end position="1120"/>
    </location>
</feature>
<feature type="compositionally biased region" description="Basic and acidic residues" evidence="1">
    <location>
        <begin position="2665"/>
        <end position="2683"/>
    </location>
</feature>
<keyword evidence="3" id="KW-1185">Reference proteome</keyword>
<feature type="compositionally biased region" description="Acidic residues" evidence="1">
    <location>
        <begin position="608"/>
        <end position="617"/>
    </location>
</feature>
<feature type="compositionally biased region" description="Polar residues" evidence="1">
    <location>
        <begin position="514"/>
        <end position="526"/>
    </location>
</feature>
<feature type="compositionally biased region" description="Basic and acidic residues" evidence="1">
    <location>
        <begin position="2745"/>
        <end position="2757"/>
    </location>
</feature>
<feature type="region of interest" description="Disordered" evidence="1">
    <location>
        <begin position="1416"/>
        <end position="1505"/>
    </location>
</feature>
<evidence type="ECO:0000256" key="1">
    <source>
        <dbReference type="SAM" id="MobiDB-lite"/>
    </source>
</evidence>
<feature type="compositionally biased region" description="Polar residues" evidence="1">
    <location>
        <begin position="1483"/>
        <end position="1498"/>
    </location>
</feature>
<feature type="compositionally biased region" description="Basic and acidic residues" evidence="1">
    <location>
        <begin position="2634"/>
        <end position="2649"/>
    </location>
</feature>
<feature type="compositionally biased region" description="Basic and acidic residues" evidence="1">
    <location>
        <begin position="2597"/>
        <end position="2613"/>
    </location>
</feature>
<dbReference type="InterPro" id="IPR008984">
    <property type="entry name" value="SMAD_FHA_dom_sf"/>
</dbReference>
<feature type="compositionally biased region" description="Basic and acidic residues" evidence="1">
    <location>
        <begin position="687"/>
        <end position="709"/>
    </location>
</feature>
<feature type="region of interest" description="Disordered" evidence="1">
    <location>
        <begin position="1194"/>
        <end position="1214"/>
    </location>
</feature>
<feature type="compositionally biased region" description="Low complexity" evidence="1">
    <location>
        <begin position="133"/>
        <end position="144"/>
    </location>
</feature>
<feature type="compositionally biased region" description="Polar residues" evidence="1">
    <location>
        <begin position="619"/>
        <end position="628"/>
    </location>
</feature>
<feature type="region of interest" description="Disordered" evidence="1">
    <location>
        <begin position="503"/>
        <end position="845"/>
    </location>
</feature>
<feature type="compositionally biased region" description="Polar residues" evidence="1">
    <location>
        <begin position="1727"/>
        <end position="1737"/>
    </location>
</feature>
<dbReference type="RefSeq" id="XP_030757924.1">
    <property type="nucleotide sequence ID" value="XM_030902064.1"/>
</dbReference>
<feature type="compositionally biased region" description="Polar residues" evidence="1">
    <location>
        <begin position="214"/>
        <end position="243"/>
    </location>
</feature>
<feature type="compositionally biased region" description="Low complexity" evidence="1">
    <location>
        <begin position="1443"/>
        <end position="1457"/>
    </location>
</feature>
<evidence type="ECO:0000313" key="3">
    <source>
        <dbReference type="Proteomes" id="UP000504635"/>
    </source>
</evidence>
<feature type="compositionally biased region" description="Basic and acidic residues" evidence="1">
    <location>
        <begin position="636"/>
        <end position="645"/>
    </location>
</feature>
<dbReference type="Gene3D" id="2.60.200.20">
    <property type="match status" value="1"/>
</dbReference>
<feature type="compositionally biased region" description="Polar residues" evidence="1">
    <location>
        <begin position="951"/>
        <end position="993"/>
    </location>
</feature>
<feature type="region of interest" description="Disordered" evidence="1">
    <location>
        <begin position="943"/>
        <end position="1048"/>
    </location>
</feature>
<dbReference type="Proteomes" id="UP000504635">
    <property type="component" value="Unplaced"/>
</dbReference>
<dbReference type="GeneID" id="115883679"/>
<feature type="compositionally biased region" description="Polar residues" evidence="1">
    <location>
        <begin position="1029"/>
        <end position="1048"/>
    </location>
</feature>
<feature type="compositionally biased region" description="Basic and acidic residues" evidence="1">
    <location>
        <begin position="585"/>
        <end position="607"/>
    </location>
</feature>
<dbReference type="Pfam" id="PF00498">
    <property type="entry name" value="FHA"/>
    <property type="match status" value="1"/>
</dbReference>
<dbReference type="RefSeq" id="XP_030757925.1">
    <property type="nucleotide sequence ID" value="XM_030902065.1"/>
</dbReference>
<feature type="compositionally biased region" description="Acidic residues" evidence="1">
    <location>
        <begin position="710"/>
        <end position="719"/>
    </location>
</feature>
<dbReference type="InterPro" id="IPR000253">
    <property type="entry name" value="FHA_dom"/>
</dbReference>
<feature type="compositionally biased region" description="Basic and acidic residues" evidence="1">
    <location>
        <begin position="417"/>
        <end position="429"/>
    </location>
</feature>
<feature type="region of interest" description="Disordered" evidence="1">
    <location>
        <begin position="875"/>
        <end position="897"/>
    </location>
</feature>
<feature type="compositionally biased region" description="Basic and acidic residues" evidence="1">
    <location>
        <begin position="2120"/>
        <end position="2131"/>
    </location>
</feature>
<evidence type="ECO:0000259" key="2">
    <source>
        <dbReference type="Pfam" id="PF00498"/>
    </source>
</evidence>
<feature type="compositionally biased region" description="Basic and acidic residues" evidence="1">
    <location>
        <begin position="2148"/>
        <end position="2170"/>
    </location>
</feature>
<feature type="region of interest" description="Disordered" evidence="1">
    <location>
        <begin position="2023"/>
        <end position="2304"/>
    </location>
</feature>
<feature type="region of interest" description="Disordered" evidence="1">
    <location>
        <begin position="1978"/>
        <end position="2000"/>
    </location>
</feature>
<name>A0A6J2Y4J7_SITOR</name>
<dbReference type="OrthoDB" id="6288785at2759"/>
<feature type="compositionally biased region" description="Polar residues" evidence="1">
    <location>
        <begin position="433"/>
        <end position="443"/>
    </location>
</feature>
<feature type="compositionally biased region" description="Polar residues" evidence="1">
    <location>
        <begin position="2206"/>
        <end position="2215"/>
    </location>
</feature>
<feature type="compositionally biased region" description="Low complexity" evidence="1">
    <location>
        <begin position="875"/>
        <end position="894"/>
    </location>
</feature>
<protein>
    <submittedName>
        <fullName evidence="4 5">Uncharacterized protein PF11_0213-like</fullName>
    </submittedName>
</protein>
<feature type="compositionally biased region" description="Polar residues" evidence="1">
    <location>
        <begin position="1978"/>
        <end position="1996"/>
    </location>
</feature>
<feature type="region of interest" description="Disordered" evidence="1">
    <location>
        <begin position="133"/>
        <end position="196"/>
    </location>
</feature>
<organism evidence="3 5">
    <name type="scientific">Sitophilus oryzae</name>
    <name type="common">Rice weevil</name>
    <name type="synonym">Curculio oryzae</name>
    <dbReference type="NCBI Taxonomy" id="7048"/>
    <lineage>
        <taxon>Eukaryota</taxon>
        <taxon>Metazoa</taxon>
        <taxon>Ecdysozoa</taxon>
        <taxon>Arthropoda</taxon>
        <taxon>Hexapoda</taxon>
        <taxon>Insecta</taxon>
        <taxon>Pterygota</taxon>
        <taxon>Neoptera</taxon>
        <taxon>Endopterygota</taxon>
        <taxon>Coleoptera</taxon>
        <taxon>Polyphaga</taxon>
        <taxon>Cucujiformia</taxon>
        <taxon>Curculionidae</taxon>
        <taxon>Dryophthorinae</taxon>
        <taxon>Sitophilus</taxon>
    </lineage>
</organism>
<feature type="compositionally biased region" description="Basic residues" evidence="1">
    <location>
        <begin position="1717"/>
        <end position="1726"/>
    </location>
</feature>
<gene>
    <name evidence="4 5" type="primary">LOC115883679</name>
</gene>
<feature type="domain" description="FHA" evidence="2">
    <location>
        <begin position="28"/>
        <end position="93"/>
    </location>
</feature>